<dbReference type="EMBL" id="FUZT01000009">
    <property type="protein sequence ID" value="SKC81173.1"/>
    <property type="molecule type" value="Genomic_DNA"/>
</dbReference>
<dbReference type="PANTHER" id="PTHR37478">
    <property type="match status" value="1"/>
</dbReference>
<sequence length="153" mass="17775">MVLKFKEAIIEGIIIIRLKVNILIYTRGGRKMPRPKKWRRVCKVPEIKAYGPVDRDSIDNLDSVILTVEELETIRLIDLEGMNQVECAELMGVARSTVQRIYNDARKKIAKGIIEGRTLKIEGGNYKVCNTDLDMERCNNCFRKRHRHGRKYD</sequence>
<evidence type="ECO:0000313" key="3">
    <source>
        <dbReference type="EMBL" id="SKC81173.1"/>
    </source>
</evidence>
<name>A0A1T5LZ73_9FIRM</name>
<dbReference type="InterPro" id="IPR036388">
    <property type="entry name" value="WH-like_DNA-bd_sf"/>
</dbReference>
<evidence type="ECO:0000256" key="1">
    <source>
        <dbReference type="ARBA" id="ARBA00009350"/>
    </source>
</evidence>
<evidence type="ECO:0000256" key="2">
    <source>
        <dbReference type="HAMAP-Rule" id="MF_00674"/>
    </source>
</evidence>
<dbReference type="GO" id="GO:0003677">
    <property type="term" value="F:DNA binding"/>
    <property type="evidence" value="ECO:0007669"/>
    <property type="project" value="UniProtKB-KW"/>
</dbReference>
<protein>
    <recommendedName>
        <fullName evidence="2">UPF0251 protein SAMN02194393_03562</fullName>
    </recommendedName>
</protein>
<dbReference type="Proteomes" id="UP000190285">
    <property type="component" value="Unassembled WGS sequence"/>
</dbReference>
<dbReference type="STRING" id="36842.SAMN02194393_03562"/>
<dbReference type="Pfam" id="PF02001">
    <property type="entry name" value="DUF134"/>
    <property type="match status" value="1"/>
</dbReference>
<dbReference type="SUPFAM" id="SSF88659">
    <property type="entry name" value="Sigma3 and sigma4 domains of RNA polymerase sigma factors"/>
    <property type="match status" value="1"/>
</dbReference>
<reference evidence="4" key="1">
    <citation type="submission" date="2017-02" db="EMBL/GenBank/DDBJ databases">
        <authorList>
            <person name="Varghese N."/>
            <person name="Submissions S."/>
        </authorList>
    </citation>
    <scope>NUCLEOTIDE SEQUENCE [LARGE SCALE GENOMIC DNA]</scope>
    <source>
        <strain evidence="4">M1</strain>
    </source>
</reference>
<organism evidence="3 4">
    <name type="scientific">Maledivibacter halophilus</name>
    <dbReference type="NCBI Taxonomy" id="36842"/>
    <lineage>
        <taxon>Bacteria</taxon>
        <taxon>Bacillati</taxon>
        <taxon>Bacillota</taxon>
        <taxon>Clostridia</taxon>
        <taxon>Peptostreptococcales</taxon>
        <taxon>Caminicellaceae</taxon>
        <taxon>Maledivibacter</taxon>
    </lineage>
</organism>
<dbReference type="HAMAP" id="MF_00674">
    <property type="entry name" value="UPF0251"/>
    <property type="match status" value="1"/>
</dbReference>
<dbReference type="InterPro" id="IPR013324">
    <property type="entry name" value="RNA_pol_sigma_r3/r4-like"/>
</dbReference>
<gene>
    <name evidence="3" type="ORF">SAMN02194393_03562</name>
</gene>
<dbReference type="Gene3D" id="1.10.10.10">
    <property type="entry name" value="Winged helix-like DNA-binding domain superfamily/Winged helix DNA-binding domain"/>
    <property type="match status" value="1"/>
</dbReference>
<evidence type="ECO:0000313" key="4">
    <source>
        <dbReference type="Proteomes" id="UP000190285"/>
    </source>
</evidence>
<dbReference type="AlphaFoldDB" id="A0A1T5LZ73"/>
<accession>A0A1T5LZ73</accession>
<dbReference type="PANTHER" id="PTHR37478:SF2">
    <property type="entry name" value="UPF0251 PROTEIN TK0562"/>
    <property type="match status" value="1"/>
</dbReference>
<dbReference type="InterPro" id="IPR002852">
    <property type="entry name" value="UPF0251"/>
</dbReference>
<comment type="similarity">
    <text evidence="1 2">Belongs to the UPF0251 family.</text>
</comment>
<proteinExistence type="inferred from homology"/>
<keyword evidence="4" id="KW-1185">Reference proteome</keyword>
<keyword evidence="3" id="KW-0238">DNA-binding</keyword>